<keyword evidence="5" id="KW-0233">DNA recombination</keyword>
<evidence type="ECO:0000256" key="2">
    <source>
        <dbReference type="ARBA" id="ARBA00011044"/>
    </source>
</evidence>
<evidence type="ECO:0000259" key="7">
    <source>
        <dbReference type="Pfam" id="PF07282"/>
    </source>
</evidence>
<dbReference type="Pfam" id="PF07282">
    <property type="entry name" value="Cas12f1-like_TNB"/>
    <property type="match status" value="1"/>
</dbReference>
<dbReference type="InterPro" id="IPR001959">
    <property type="entry name" value="Transposase"/>
</dbReference>
<dbReference type="Pfam" id="PF01385">
    <property type="entry name" value="OrfB_IS605"/>
    <property type="match status" value="1"/>
</dbReference>
<comment type="similarity">
    <text evidence="2">In the N-terminal section; belongs to the transposase 2 family.</text>
</comment>
<name>A0A0F9QS84_9ZZZZ</name>
<dbReference type="InterPro" id="IPR051399">
    <property type="entry name" value="RNA-guided_DNA_endo/Transpos"/>
</dbReference>
<gene>
    <name evidence="8" type="ORF">LCGC14_0980310</name>
</gene>
<dbReference type="GO" id="GO:0006310">
    <property type="term" value="P:DNA recombination"/>
    <property type="evidence" value="ECO:0007669"/>
    <property type="project" value="UniProtKB-KW"/>
</dbReference>
<evidence type="ECO:0000256" key="4">
    <source>
        <dbReference type="ARBA" id="ARBA00023125"/>
    </source>
</evidence>
<evidence type="ECO:0000256" key="1">
    <source>
        <dbReference type="ARBA" id="ARBA00008761"/>
    </source>
</evidence>
<comment type="caution">
    <text evidence="8">The sequence shown here is derived from an EMBL/GenBank/DDBJ whole genome shotgun (WGS) entry which is preliminary data.</text>
</comment>
<dbReference type="EMBL" id="LAZR01003656">
    <property type="protein sequence ID" value="KKN16006.1"/>
    <property type="molecule type" value="Genomic_DNA"/>
</dbReference>
<sequence>MNYIVRRIKIGHSRQLDALALECGRLYSEVVVSFWRTVRHKGLWLKPSSMMRWLNSDKLHAHTADACVQAFYAALKSWHTRQKGDPEARPPHRQRKFFRIEYKNSAMRLREGKLVLSNGRGSDPLVLDWAFDIPRTLIVHWQGTQYEAIATYEAKEIADSLGDKVAGVDLGEVHMAVAHDGEACTIANGRHLRSVRRYQNKLKALLSSKIDTKKRGSQRREKLIQSKRKQLSKLDHQIRDILHKQTTGLITTLHEAGVQTVVIGDVRDLRKGLDYGKKANQKIHQMVSGKTRFLLTYKAELRGMEVALQDEAYTTQTCPACGHRKKPKGREYSCCCGFSYHRDGVGSLNIRNKYLGCGPVVGVMAPPTGLRYHPHVRVARKEIPLRETAGL</sequence>
<dbReference type="NCBIfam" id="TIGR01766">
    <property type="entry name" value="IS200/IS605 family accessory protein TnpB-like domain"/>
    <property type="match status" value="1"/>
</dbReference>
<evidence type="ECO:0000256" key="3">
    <source>
        <dbReference type="ARBA" id="ARBA00022578"/>
    </source>
</evidence>
<evidence type="ECO:0000256" key="5">
    <source>
        <dbReference type="ARBA" id="ARBA00023172"/>
    </source>
</evidence>
<comment type="similarity">
    <text evidence="1">In the C-terminal section; belongs to the transposase 35 family.</text>
</comment>
<dbReference type="NCBIfam" id="NF040570">
    <property type="entry name" value="guided_TnpB"/>
    <property type="match status" value="1"/>
</dbReference>
<dbReference type="AlphaFoldDB" id="A0A0F9QS84"/>
<feature type="domain" description="Cas12f1-like TNB" evidence="7">
    <location>
        <begin position="290"/>
        <end position="350"/>
    </location>
</feature>
<protein>
    <recommendedName>
        <fullName evidence="9">Transposase IS891/IS1136/IS1341 domain-containing protein</fullName>
    </recommendedName>
</protein>
<reference evidence="8" key="1">
    <citation type="journal article" date="2015" name="Nature">
        <title>Complex archaea that bridge the gap between prokaryotes and eukaryotes.</title>
        <authorList>
            <person name="Spang A."/>
            <person name="Saw J.H."/>
            <person name="Jorgensen S.L."/>
            <person name="Zaremba-Niedzwiedzka K."/>
            <person name="Martijn J."/>
            <person name="Lind A.E."/>
            <person name="van Eijk R."/>
            <person name="Schleper C."/>
            <person name="Guy L."/>
            <person name="Ettema T.J."/>
        </authorList>
    </citation>
    <scope>NUCLEOTIDE SEQUENCE</scope>
</reference>
<keyword evidence="4" id="KW-0238">DNA-binding</keyword>
<accession>A0A0F9QS84</accession>
<dbReference type="GO" id="GO:0032196">
    <property type="term" value="P:transposition"/>
    <property type="evidence" value="ECO:0007669"/>
    <property type="project" value="UniProtKB-KW"/>
</dbReference>
<dbReference type="PANTHER" id="PTHR30405:SF11">
    <property type="entry name" value="RNA-GUIDED DNA ENDONUCLEASE RV2885C-RELATED"/>
    <property type="match status" value="1"/>
</dbReference>
<keyword evidence="3" id="KW-0815">Transposition</keyword>
<feature type="domain" description="Probable transposase IS891/IS1136/IS1341" evidence="6">
    <location>
        <begin position="157"/>
        <end position="268"/>
    </location>
</feature>
<organism evidence="8">
    <name type="scientific">marine sediment metagenome</name>
    <dbReference type="NCBI Taxonomy" id="412755"/>
    <lineage>
        <taxon>unclassified sequences</taxon>
        <taxon>metagenomes</taxon>
        <taxon>ecological metagenomes</taxon>
    </lineage>
</organism>
<dbReference type="InterPro" id="IPR010095">
    <property type="entry name" value="Cas12f1-like_TNB"/>
</dbReference>
<dbReference type="PANTHER" id="PTHR30405">
    <property type="entry name" value="TRANSPOSASE"/>
    <property type="match status" value="1"/>
</dbReference>
<evidence type="ECO:0000259" key="6">
    <source>
        <dbReference type="Pfam" id="PF01385"/>
    </source>
</evidence>
<evidence type="ECO:0008006" key="9">
    <source>
        <dbReference type="Google" id="ProtNLM"/>
    </source>
</evidence>
<proteinExistence type="inferred from homology"/>
<evidence type="ECO:0000313" key="8">
    <source>
        <dbReference type="EMBL" id="KKN16006.1"/>
    </source>
</evidence>
<dbReference type="GO" id="GO:0003677">
    <property type="term" value="F:DNA binding"/>
    <property type="evidence" value="ECO:0007669"/>
    <property type="project" value="UniProtKB-KW"/>
</dbReference>